<evidence type="ECO:0000256" key="3">
    <source>
        <dbReference type="ARBA" id="ARBA00022801"/>
    </source>
</evidence>
<keyword evidence="7" id="KW-0732">Signal</keyword>
<dbReference type="Gene3D" id="3.40.390.10">
    <property type="entry name" value="Collagenase (Catalytic Domain)"/>
    <property type="match status" value="1"/>
</dbReference>
<evidence type="ECO:0000313" key="10">
    <source>
        <dbReference type="Proteomes" id="UP001208570"/>
    </source>
</evidence>
<sequence length="399" mass="46692">MFRSLPALFCVFILKVNGSPIREDIVVPNIDELSGSEVNEYTVNENFGLDQDGYRNTRNKAKEYRILYATIHNKTIPKEPYVSSLLFGDIIYTEEQLIWFITHLRQSHHSRRKRNAINYDTYPNKKWTDKIPYTFSSAYSYAGYEKEYIRQCIKLWESETCVRFVEFDHNSTTYTDYVYIQRKIGCYSHYGRIGGRQLLGLGPTCFLADGYGYVIHEIGHVIGLFHEHSRYDRDDYVIIYDNNIRPGESHNFLKFSKRELRTFDQPYDYTSVMHYGSRSFSVDPYDKDTIRTLDPLYQLTIGQRYKQSFLDVKTVNLAYCPVCPNAGQVLVTRQPSCVRVGPYNDRTECTWLLKAPKDCQIEFWFKGEFEVLQGITSGPTCLHYVEVHYKGHYASPGPR</sequence>
<feature type="domain" description="Peptidase M12A" evidence="8">
    <location>
        <begin position="115"/>
        <end position="321"/>
    </location>
</feature>
<dbReference type="Proteomes" id="UP001208570">
    <property type="component" value="Unassembled WGS sequence"/>
</dbReference>
<feature type="chain" id="PRO_5041780547" description="Metalloendopeptidase" evidence="7">
    <location>
        <begin position="19"/>
        <end position="399"/>
    </location>
</feature>
<organism evidence="9 10">
    <name type="scientific">Paralvinella palmiformis</name>
    <dbReference type="NCBI Taxonomy" id="53620"/>
    <lineage>
        <taxon>Eukaryota</taxon>
        <taxon>Metazoa</taxon>
        <taxon>Spiralia</taxon>
        <taxon>Lophotrochozoa</taxon>
        <taxon>Annelida</taxon>
        <taxon>Polychaeta</taxon>
        <taxon>Sedentaria</taxon>
        <taxon>Canalipalpata</taxon>
        <taxon>Terebellida</taxon>
        <taxon>Terebelliformia</taxon>
        <taxon>Alvinellidae</taxon>
        <taxon>Paralvinella</taxon>
    </lineage>
</organism>
<feature type="signal peptide" evidence="7">
    <location>
        <begin position="1"/>
        <end position="18"/>
    </location>
</feature>
<dbReference type="PROSITE" id="PS51864">
    <property type="entry name" value="ASTACIN"/>
    <property type="match status" value="1"/>
</dbReference>
<dbReference type="CDD" id="cd04280">
    <property type="entry name" value="ZnMc_astacin_like"/>
    <property type="match status" value="1"/>
</dbReference>
<dbReference type="InterPro" id="IPR006026">
    <property type="entry name" value="Peptidase_Metallo"/>
</dbReference>
<protein>
    <recommendedName>
        <fullName evidence="7">Metalloendopeptidase</fullName>
        <ecNumber evidence="7">3.4.24.-</ecNumber>
    </recommendedName>
</protein>
<dbReference type="InterPro" id="IPR024079">
    <property type="entry name" value="MetalloPept_cat_dom_sf"/>
</dbReference>
<dbReference type="EC" id="3.4.24.-" evidence="7"/>
<evidence type="ECO:0000259" key="8">
    <source>
        <dbReference type="PROSITE" id="PS51864"/>
    </source>
</evidence>
<evidence type="ECO:0000256" key="6">
    <source>
        <dbReference type="PROSITE-ProRule" id="PRU01211"/>
    </source>
</evidence>
<gene>
    <name evidence="9" type="ORF">LSH36_32g03008</name>
</gene>
<dbReference type="GO" id="GO:0004222">
    <property type="term" value="F:metalloendopeptidase activity"/>
    <property type="evidence" value="ECO:0007669"/>
    <property type="project" value="UniProtKB-UniRule"/>
</dbReference>
<dbReference type="GO" id="GO:0006508">
    <property type="term" value="P:proteolysis"/>
    <property type="evidence" value="ECO:0007669"/>
    <property type="project" value="UniProtKB-KW"/>
</dbReference>
<evidence type="ECO:0000256" key="7">
    <source>
        <dbReference type="RuleBase" id="RU361183"/>
    </source>
</evidence>
<reference evidence="9" key="1">
    <citation type="journal article" date="2023" name="Mol. Biol. Evol.">
        <title>Third-Generation Sequencing Reveals the Adaptive Role of the Epigenome in Three Deep-Sea Polychaetes.</title>
        <authorList>
            <person name="Perez M."/>
            <person name="Aroh O."/>
            <person name="Sun Y."/>
            <person name="Lan Y."/>
            <person name="Juniper S.K."/>
            <person name="Young C.R."/>
            <person name="Angers B."/>
            <person name="Qian P.Y."/>
        </authorList>
    </citation>
    <scope>NUCLEOTIDE SEQUENCE</scope>
    <source>
        <strain evidence="9">P08H-3</strain>
    </source>
</reference>
<keyword evidence="3 6" id="KW-0378">Hydrolase</keyword>
<dbReference type="AlphaFoldDB" id="A0AAD9NG46"/>
<comment type="caution">
    <text evidence="9">The sequence shown here is derived from an EMBL/GenBank/DDBJ whole genome shotgun (WGS) entry which is preliminary data.</text>
</comment>
<name>A0AAD9NG46_9ANNE</name>
<keyword evidence="10" id="KW-1185">Reference proteome</keyword>
<keyword evidence="4 6" id="KW-0862">Zinc</keyword>
<proteinExistence type="predicted"/>
<feature type="binding site" evidence="6">
    <location>
        <position position="220"/>
    </location>
    <ligand>
        <name>Zn(2+)</name>
        <dbReference type="ChEBI" id="CHEBI:29105"/>
        <note>catalytic</note>
    </ligand>
</feature>
<evidence type="ECO:0000256" key="4">
    <source>
        <dbReference type="ARBA" id="ARBA00022833"/>
    </source>
</evidence>
<dbReference type="Pfam" id="PF01400">
    <property type="entry name" value="Astacin"/>
    <property type="match status" value="1"/>
</dbReference>
<feature type="binding site" evidence="6">
    <location>
        <position position="216"/>
    </location>
    <ligand>
        <name>Zn(2+)</name>
        <dbReference type="ChEBI" id="CHEBI:29105"/>
        <note>catalytic</note>
    </ligand>
</feature>
<dbReference type="InterPro" id="IPR001506">
    <property type="entry name" value="Peptidase_M12A"/>
</dbReference>
<dbReference type="PANTHER" id="PTHR10127">
    <property type="entry name" value="DISCOIDIN, CUB, EGF, LAMININ , AND ZINC METALLOPROTEASE DOMAIN CONTAINING"/>
    <property type="match status" value="1"/>
</dbReference>
<comment type="cofactor">
    <cofactor evidence="6 7">
        <name>Zn(2+)</name>
        <dbReference type="ChEBI" id="CHEBI:29105"/>
    </cofactor>
    <text evidence="6 7">Binds 1 zinc ion per subunit.</text>
</comment>
<dbReference type="SMART" id="SM00235">
    <property type="entry name" value="ZnMc"/>
    <property type="match status" value="1"/>
</dbReference>
<keyword evidence="1 6" id="KW-0645">Protease</keyword>
<dbReference type="PRINTS" id="PR00480">
    <property type="entry name" value="ASTACIN"/>
</dbReference>
<evidence type="ECO:0000256" key="2">
    <source>
        <dbReference type="ARBA" id="ARBA00022723"/>
    </source>
</evidence>
<dbReference type="InterPro" id="IPR034035">
    <property type="entry name" value="Astacin-like_dom"/>
</dbReference>
<comment type="caution">
    <text evidence="6">Lacks conserved residue(s) required for the propagation of feature annotation.</text>
</comment>
<dbReference type="GO" id="GO:0008270">
    <property type="term" value="F:zinc ion binding"/>
    <property type="evidence" value="ECO:0007669"/>
    <property type="project" value="UniProtKB-UniRule"/>
</dbReference>
<keyword evidence="2 6" id="KW-0479">Metal-binding</keyword>
<accession>A0AAD9NG46</accession>
<dbReference type="PANTHER" id="PTHR10127:SF780">
    <property type="entry name" value="METALLOENDOPEPTIDASE"/>
    <property type="match status" value="1"/>
</dbReference>
<feature type="binding site" evidence="6">
    <location>
        <position position="226"/>
    </location>
    <ligand>
        <name>Zn(2+)</name>
        <dbReference type="ChEBI" id="CHEBI:29105"/>
        <note>catalytic</note>
    </ligand>
</feature>
<dbReference type="SUPFAM" id="SSF55486">
    <property type="entry name" value="Metalloproteases ('zincins'), catalytic domain"/>
    <property type="match status" value="1"/>
</dbReference>
<feature type="active site" evidence="6">
    <location>
        <position position="217"/>
    </location>
</feature>
<keyword evidence="5 6" id="KW-0482">Metalloprotease</keyword>
<evidence type="ECO:0000313" key="9">
    <source>
        <dbReference type="EMBL" id="KAK2167021.1"/>
    </source>
</evidence>
<dbReference type="EMBL" id="JAODUP010000032">
    <property type="protein sequence ID" value="KAK2167021.1"/>
    <property type="molecule type" value="Genomic_DNA"/>
</dbReference>
<evidence type="ECO:0000256" key="5">
    <source>
        <dbReference type="ARBA" id="ARBA00023049"/>
    </source>
</evidence>
<evidence type="ECO:0000256" key="1">
    <source>
        <dbReference type="ARBA" id="ARBA00022670"/>
    </source>
</evidence>